<protein>
    <submittedName>
        <fullName evidence="3">Tripartite tricarboxylate transporter substrate binding protein</fullName>
    </submittedName>
</protein>
<feature type="chain" id="PRO_5046388893" evidence="2">
    <location>
        <begin position="23"/>
        <end position="318"/>
    </location>
</feature>
<evidence type="ECO:0000256" key="2">
    <source>
        <dbReference type="SAM" id="SignalP"/>
    </source>
</evidence>
<dbReference type="Pfam" id="PF03401">
    <property type="entry name" value="TctC"/>
    <property type="match status" value="1"/>
</dbReference>
<comment type="caution">
    <text evidence="3">The sequence shown here is derived from an EMBL/GenBank/DDBJ whole genome shotgun (WGS) entry which is preliminary data.</text>
</comment>
<evidence type="ECO:0000313" key="3">
    <source>
        <dbReference type="EMBL" id="MCT9810948.1"/>
    </source>
</evidence>
<dbReference type="PIRSF" id="PIRSF017082">
    <property type="entry name" value="YflP"/>
    <property type="match status" value="1"/>
</dbReference>
<comment type="similarity">
    <text evidence="1">Belongs to the UPF0065 (bug) family.</text>
</comment>
<dbReference type="CDD" id="cd13578">
    <property type="entry name" value="PBP2_Bug27"/>
    <property type="match status" value="1"/>
</dbReference>
<sequence>MIKTRRFLLAALAALSTQAAFAAYPDKPVRIIVPFPAGGAADNAMRVVALKLSDYWSKPVIIDNRPGVPGLQAAALAAPDGYTLLLGAGSSIVTHPLINSKLPFNPTRDFAPIGRVVANVPVLVVHPSLGIKSVKELVALAKKNPGELNFSSSGHGSPNHLAMELFMAMSDTKMVHVPYKGGAPSVNELAGGHVQMGINAVPSVMPYIKAGKLTPLAVASARRDRSLPDVPTVAESGVPGFEYEIWYALFAPSRTPANIIAKTSTDLQRALADPEVVRKLIEQGAEPRPSSAQELAQYIKDDTARWTKVIKERNLKID</sequence>
<organism evidence="3 4">
    <name type="scientific">Acidovorax bellezanensis</name>
    <dbReference type="NCBI Taxonomy" id="2976702"/>
    <lineage>
        <taxon>Bacteria</taxon>
        <taxon>Pseudomonadati</taxon>
        <taxon>Pseudomonadota</taxon>
        <taxon>Betaproteobacteria</taxon>
        <taxon>Burkholderiales</taxon>
        <taxon>Comamonadaceae</taxon>
        <taxon>Acidovorax</taxon>
    </lineage>
</organism>
<keyword evidence="4" id="KW-1185">Reference proteome</keyword>
<dbReference type="Gene3D" id="3.40.190.10">
    <property type="entry name" value="Periplasmic binding protein-like II"/>
    <property type="match status" value="1"/>
</dbReference>
<proteinExistence type="inferred from homology"/>
<dbReference type="InterPro" id="IPR005064">
    <property type="entry name" value="BUG"/>
</dbReference>
<gene>
    <name evidence="3" type="ORF">N0K08_09900</name>
</gene>
<dbReference type="Gene3D" id="3.40.190.150">
    <property type="entry name" value="Bordetella uptake gene, domain 1"/>
    <property type="match status" value="1"/>
</dbReference>
<evidence type="ECO:0000313" key="4">
    <source>
        <dbReference type="Proteomes" id="UP001525968"/>
    </source>
</evidence>
<dbReference type="PANTHER" id="PTHR42928:SF5">
    <property type="entry name" value="BLR1237 PROTEIN"/>
    <property type="match status" value="1"/>
</dbReference>
<name>A0ABT2PL63_9BURK</name>
<dbReference type="Proteomes" id="UP001525968">
    <property type="component" value="Unassembled WGS sequence"/>
</dbReference>
<dbReference type="SUPFAM" id="SSF53850">
    <property type="entry name" value="Periplasmic binding protein-like II"/>
    <property type="match status" value="1"/>
</dbReference>
<dbReference type="RefSeq" id="WP_261500106.1">
    <property type="nucleotide sequence ID" value="NZ_JAODYH010000004.1"/>
</dbReference>
<reference evidence="3 4" key="1">
    <citation type="submission" date="2022-09" db="EMBL/GenBank/DDBJ databases">
        <title>Draft genome of isolate Be4.</title>
        <authorList>
            <person name="Sanchez-Castro I."/>
            <person name="Martinez-Rodriguez P."/>
            <person name="Descostes M."/>
            <person name="Merroun M."/>
        </authorList>
    </citation>
    <scope>NUCLEOTIDE SEQUENCE [LARGE SCALE GENOMIC DNA]</scope>
    <source>
        <strain evidence="3 4">Be4</strain>
    </source>
</reference>
<evidence type="ECO:0000256" key="1">
    <source>
        <dbReference type="ARBA" id="ARBA00006987"/>
    </source>
</evidence>
<accession>A0ABT2PL63</accession>
<keyword evidence="2" id="KW-0732">Signal</keyword>
<dbReference type="InterPro" id="IPR042100">
    <property type="entry name" value="Bug_dom1"/>
</dbReference>
<dbReference type="PANTHER" id="PTHR42928">
    <property type="entry name" value="TRICARBOXYLATE-BINDING PROTEIN"/>
    <property type="match status" value="1"/>
</dbReference>
<dbReference type="EMBL" id="JAODYH010000004">
    <property type="protein sequence ID" value="MCT9810948.1"/>
    <property type="molecule type" value="Genomic_DNA"/>
</dbReference>
<feature type="signal peptide" evidence="2">
    <location>
        <begin position="1"/>
        <end position="22"/>
    </location>
</feature>